<keyword evidence="1" id="KW-0812">Transmembrane</keyword>
<dbReference type="EMBL" id="JACHMP010000001">
    <property type="protein sequence ID" value="MBB5820130.1"/>
    <property type="molecule type" value="Genomic_DNA"/>
</dbReference>
<accession>A0A7W9IGT4</accession>
<protein>
    <submittedName>
        <fullName evidence="2">Uncharacterized protein</fullName>
    </submittedName>
</protein>
<name>A0A7W9IGT4_9ACTN</name>
<evidence type="ECO:0000256" key="1">
    <source>
        <dbReference type="SAM" id="Phobius"/>
    </source>
</evidence>
<keyword evidence="3" id="KW-1185">Reference proteome</keyword>
<keyword evidence="1" id="KW-0472">Membrane</keyword>
<gene>
    <name evidence="2" type="ORF">F4562_003192</name>
</gene>
<organism evidence="2 3">
    <name type="scientific">Streptosporangium becharense</name>
    <dbReference type="NCBI Taxonomy" id="1816182"/>
    <lineage>
        <taxon>Bacteria</taxon>
        <taxon>Bacillati</taxon>
        <taxon>Actinomycetota</taxon>
        <taxon>Actinomycetes</taxon>
        <taxon>Streptosporangiales</taxon>
        <taxon>Streptosporangiaceae</taxon>
        <taxon>Streptosporangium</taxon>
    </lineage>
</organism>
<dbReference type="AlphaFoldDB" id="A0A7W9IGT4"/>
<evidence type="ECO:0000313" key="2">
    <source>
        <dbReference type="EMBL" id="MBB5820130.1"/>
    </source>
</evidence>
<proteinExistence type="predicted"/>
<feature type="transmembrane region" description="Helical" evidence="1">
    <location>
        <begin position="65"/>
        <end position="84"/>
    </location>
</feature>
<dbReference type="Proteomes" id="UP000540685">
    <property type="component" value="Unassembled WGS sequence"/>
</dbReference>
<feature type="transmembrane region" description="Helical" evidence="1">
    <location>
        <begin position="40"/>
        <end position="58"/>
    </location>
</feature>
<reference evidence="2 3" key="1">
    <citation type="submission" date="2020-08" db="EMBL/GenBank/DDBJ databases">
        <title>Sequencing the genomes of 1000 actinobacteria strains.</title>
        <authorList>
            <person name="Klenk H.-P."/>
        </authorList>
    </citation>
    <scope>NUCLEOTIDE SEQUENCE [LARGE SCALE GENOMIC DNA]</scope>
    <source>
        <strain evidence="2 3">DSM 46887</strain>
    </source>
</reference>
<evidence type="ECO:0000313" key="3">
    <source>
        <dbReference type="Proteomes" id="UP000540685"/>
    </source>
</evidence>
<sequence>MRTDSRARTTAAVLVLLALLVVAVAVFGAAGDYVVFDRPIQLGTVAVALVVGAGWCVFTTRLRRAAAAVVLVLGWMAGIVYIHFSSFGEYEHLPNPANTGVEAGLLLRNDFAGPHIWMIVMRGDEGLLTRERTLACVNTDSGGPPEMTWADSAHLRAGELVIAVDPATGRPTAPIDSPYPCDSPEISF</sequence>
<comment type="caution">
    <text evidence="2">The sequence shown here is derived from an EMBL/GenBank/DDBJ whole genome shotgun (WGS) entry which is preliminary data.</text>
</comment>
<keyword evidence="1" id="KW-1133">Transmembrane helix</keyword>
<dbReference type="RefSeq" id="WP_184537268.1">
    <property type="nucleotide sequence ID" value="NZ_JACHMP010000001.1"/>
</dbReference>